<keyword evidence="3" id="KW-0804">Transcription</keyword>
<accession>A0A1G7UX43</accession>
<dbReference type="Gene3D" id="1.10.10.10">
    <property type="entry name" value="Winged helix-like DNA-binding domain superfamily/Winged helix DNA-binding domain"/>
    <property type="match status" value="1"/>
</dbReference>
<dbReference type="PANTHER" id="PTHR33154">
    <property type="entry name" value="TRANSCRIPTIONAL REGULATOR, ARSR FAMILY"/>
    <property type="match status" value="1"/>
</dbReference>
<dbReference type="InterPro" id="IPR001845">
    <property type="entry name" value="HTH_ArsR_DNA-bd_dom"/>
</dbReference>
<dbReference type="InterPro" id="IPR036390">
    <property type="entry name" value="WH_DNA-bd_sf"/>
</dbReference>
<evidence type="ECO:0000256" key="3">
    <source>
        <dbReference type="ARBA" id="ARBA00023163"/>
    </source>
</evidence>
<gene>
    <name evidence="5" type="ORF">SAMN05660324_2813</name>
</gene>
<organism evidence="5 6">
    <name type="scientific">Klenkia brasiliensis</name>
    <dbReference type="NCBI Taxonomy" id="333142"/>
    <lineage>
        <taxon>Bacteria</taxon>
        <taxon>Bacillati</taxon>
        <taxon>Actinomycetota</taxon>
        <taxon>Actinomycetes</taxon>
        <taxon>Geodermatophilales</taxon>
        <taxon>Geodermatophilaceae</taxon>
        <taxon>Klenkia</taxon>
    </lineage>
</organism>
<evidence type="ECO:0000256" key="2">
    <source>
        <dbReference type="ARBA" id="ARBA00023125"/>
    </source>
</evidence>
<dbReference type="PANTHER" id="PTHR33154:SF33">
    <property type="entry name" value="TRANSCRIPTIONAL REPRESSOR SDPR"/>
    <property type="match status" value="1"/>
</dbReference>
<protein>
    <submittedName>
        <fullName evidence="5">DNA-binding transcriptional regulator, ArsR family</fullName>
    </submittedName>
</protein>
<sequence>MTTAQYSAAVDVFAVLADPTRRAVLDLLAGGERTAGDLAQAAPALTQPAVSRHLRVLREAGLVRVRVDGQRRVYRLDPAPLTEVDAWVDRYRSHWTAALDRLADHLTEGEPT</sequence>
<dbReference type="GO" id="GO:0003677">
    <property type="term" value="F:DNA binding"/>
    <property type="evidence" value="ECO:0007669"/>
    <property type="project" value="UniProtKB-KW"/>
</dbReference>
<dbReference type="EMBL" id="FNCF01000004">
    <property type="protein sequence ID" value="SDG52122.1"/>
    <property type="molecule type" value="Genomic_DNA"/>
</dbReference>
<dbReference type="Pfam" id="PF12840">
    <property type="entry name" value="HTH_20"/>
    <property type="match status" value="1"/>
</dbReference>
<dbReference type="GO" id="GO:0003700">
    <property type="term" value="F:DNA-binding transcription factor activity"/>
    <property type="evidence" value="ECO:0007669"/>
    <property type="project" value="InterPro"/>
</dbReference>
<evidence type="ECO:0000313" key="6">
    <source>
        <dbReference type="Proteomes" id="UP000198863"/>
    </source>
</evidence>
<evidence type="ECO:0000313" key="5">
    <source>
        <dbReference type="EMBL" id="SDG52122.1"/>
    </source>
</evidence>
<proteinExistence type="predicted"/>
<dbReference type="InterPro" id="IPR036388">
    <property type="entry name" value="WH-like_DNA-bd_sf"/>
</dbReference>
<keyword evidence="1" id="KW-0805">Transcription regulation</keyword>
<dbReference type="InterPro" id="IPR011991">
    <property type="entry name" value="ArsR-like_HTH"/>
</dbReference>
<dbReference type="InterPro" id="IPR051081">
    <property type="entry name" value="HTH_MetalResp_TranReg"/>
</dbReference>
<keyword evidence="6" id="KW-1185">Reference proteome</keyword>
<dbReference type="CDD" id="cd00090">
    <property type="entry name" value="HTH_ARSR"/>
    <property type="match status" value="1"/>
</dbReference>
<name>A0A1G7UX43_9ACTN</name>
<reference evidence="6" key="1">
    <citation type="submission" date="2016-10" db="EMBL/GenBank/DDBJ databases">
        <authorList>
            <person name="Varghese N."/>
            <person name="Submissions S."/>
        </authorList>
    </citation>
    <scope>NUCLEOTIDE SEQUENCE [LARGE SCALE GENOMIC DNA]</scope>
    <source>
        <strain evidence="6">DSM 44526</strain>
    </source>
</reference>
<dbReference type="PROSITE" id="PS50987">
    <property type="entry name" value="HTH_ARSR_2"/>
    <property type="match status" value="1"/>
</dbReference>
<evidence type="ECO:0000259" key="4">
    <source>
        <dbReference type="PROSITE" id="PS50987"/>
    </source>
</evidence>
<keyword evidence="2 5" id="KW-0238">DNA-binding</keyword>
<dbReference type="AlphaFoldDB" id="A0A1G7UX43"/>
<feature type="domain" description="HTH arsR-type" evidence="4">
    <location>
        <begin position="1"/>
        <end position="110"/>
    </location>
</feature>
<dbReference type="SUPFAM" id="SSF46785">
    <property type="entry name" value="Winged helix' DNA-binding domain"/>
    <property type="match status" value="1"/>
</dbReference>
<evidence type="ECO:0000256" key="1">
    <source>
        <dbReference type="ARBA" id="ARBA00023015"/>
    </source>
</evidence>
<dbReference type="Proteomes" id="UP000198863">
    <property type="component" value="Unassembled WGS sequence"/>
</dbReference>
<dbReference type="PRINTS" id="PR00778">
    <property type="entry name" value="HTHARSR"/>
</dbReference>
<dbReference type="NCBIfam" id="NF033788">
    <property type="entry name" value="HTH_metalloreg"/>
    <property type="match status" value="1"/>
</dbReference>
<dbReference type="SMART" id="SM00418">
    <property type="entry name" value="HTH_ARSR"/>
    <property type="match status" value="1"/>
</dbReference>